<dbReference type="Gene3D" id="3.80.10.10">
    <property type="entry name" value="Ribonuclease Inhibitor"/>
    <property type="match status" value="2"/>
</dbReference>
<gene>
    <name evidence="3" type="ORF">V5799_000572</name>
</gene>
<dbReference type="InterPro" id="IPR032675">
    <property type="entry name" value="LRR_dom_sf"/>
</dbReference>
<dbReference type="AlphaFoldDB" id="A0AAQ4D2N6"/>
<name>A0AAQ4D2N6_AMBAM</name>
<feature type="region of interest" description="Disordered" evidence="2">
    <location>
        <begin position="1"/>
        <end position="23"/>
    </location>
</feature>
<dbReference type="InterPro" id="IPR052201">
    <property type="entry name" value="LRR-containing_regulator"/>
</dbReference>
<dbReference type="EMBL" id="JARKHS020035943">
    <property type="protein sequence ID" value="KAK8756726.1"/>
    <property type="molecule type" value="Genomic_DNA"/>
</dbReference>
<evidence type="ECO:0000256" key="1">
    <source>
        <dbReference type="ARBA" id="ARBA00022737"/>
    </source>
</evidence>
<comment type="caution">
    <text evidence="3">The sequence shown here is derived from an EMBL/GenBank/DDBJ whole genome shotgun (WGS) entry which is preliminary data.</text>
</comment>
<keyword evidence="4" id="KW-1185">Reference proteome</keyword>
<keyword evidence="1" id="KW-0677">Repeat</keyword>
<proteinExistence type="predicted"/>
<dbReference type="SUPFAM" id="SSF52047">
    <property type="entry name" value="RNI-like"/>
    <property type="match status" value="1"/>
</dbReference>
<organism evidence="3 4">
    <name type="scientific">Amblyomma americanum</name>
    <name type="common">Lone star tick</name>
    <dbReference type="NCBI Taxonomy" id="6943"/>
    <lineage>
        <taxon>Eukaryota</taxon>
        <taxon>Metazoa</taxon>
        <taxon>Ecdysozoa</taxon>
        <taxon>Arthropoda</taxon>
        <taxon>Chelicerata</taxon>
        <taxon>Arachnida</taxon>
        <taxon>Acari</taxon>
        <taxon>Parasitiformes</taxon>
        <taxon>Ixodida</taxon>
        <taxon>Ixodoidea</taxon>
        <taxon>Ixodidae</taxon>
        <taxon>Amblyomminae</taxon>
        <taxon>Amblyomma</taxon>
    </lineage>
</organism>
<reference evidence="3 4" key="1">
    <citation type="journal article" date="2023" name="Arcadia Sci">
        <title>De novo assembly of a long-read Amblyomma americanum tick genome.</title>
        <authorList>
            <person name="Chou S."/>
            <person name="Poskanzer K.E."/>
            <person name="Rollins M."/>
            <person name="Thuy-Boun P.S."/>
        </authorList>
    </citation>
    <scope>NUCLEOTIDE SEQUENCE [LARGE SCALE GENOMIC DNA]</scope>
    <source>
        <strain evidence="3">F_SG_1</strain>
        <tissue evidence="3">Salivary glands</tissue>
    </source>
</reference>
<dbReference type="PANTHER" id="PTHR24111:SF0">
    <property type="entry name" value="LEUCINE-RICH REPEAT-CONTAINING PROTEIN"/>
    <property type="match status" value="1"/>
</dbReference>
<dbReference type="Proteomes" id="UP001321473">
    <property type="component" value="Unassembled WGS sequence"/>
</dbReference>
<dbReference type="PANTHER" id="PTHR24111">
    <property type="entry name" value="LEUCINE-RICH REPEAT-CONTAINING PROTEIN 34"/>
    <property type="match status" value="1"/>
</dbReference>
<evidence type="ECO:0000256" key="2">
    <source>
        <dbReference type="SAM" id="MobiDB-lite"/>
    </source>
</evidence>
<evidence type="ECO:0000313" key="3">
    <source>
        <dbReference type="EMBL" id="KAK8756726.1"/>
    </source>
</evidence>
<sequence length="620" mass="69716">MADPEWRAEEAASPPDPDPEQAVPKSLAKLENAKGCFSGADIDYRCPCTATQYNTCQISRKLPLWNEFLIHIRLQLSVLRKRSGNLCLTPIPGDHLSLHELEQPQTHRAATLLYWLLRNHHCVTFVQVPPLVLSIHAHIFANALHSNTSVKVLKLHFSHYCMPESVCTAILTLKNLEELDFKSNGMCPPNMAPVLSGLVRTTASLVSLNTSEALLDNHEGEVAFFTALAANSTLRELSVRYRPRTDAYRRALCHYLETTATLTTLKIVAVLEMNTQSWLSSVLEGIVANKTLSSIALKYFRIDREFAQYLANVILGNKVLRILHIDSFSGISQSQPLNVCDCCLEAVIGNEILEELSLPVQFWQPERWELLFKELPRKVMLQKVTVQSYMWDRESLRHVCKVLSGSGAEEKVHLGTYYHDGNMSGWECRGFSEVWFFNRNLRSFERSTLQRLTSLSHIRTVCFTLSGDDFSLAPIIADYIRETLTLRVLKLFASPNDSDPNVPNTWWSVILESLSANRSISELIVTVTNVNLEDVEGLADAVMLSAHIRRLDMCLRIPTGPSAFVRRLSANIDANYTITGVILCAGVRPTKDWFSVLNAVRRNSDLVTRATLFATATICD</sequence>
<protein>
    <submittedName>
        <fullName evidence="3">Uncharacterized protein</fullName>
    </submittedName>
</protein>
<feature type="compositionally biased region" description="Basic and acidic residues" evidence="2">
    <location>
        <begin position="1"/>
        <end position="10"/>
    </location>
</feature>
<accession>A0AAQ4D2N6</accession>
<evidence type="ECO:0000313" key="4">
    <source>
        <dbReference type="Proteomes" id="UP001321473"/>
    </source>
</evidence>
<feature type="non-terminal residue" evidence="3">
    <location>
        <position position="620"/>
    </location>
</feature>